<protein>
    <recommendedName>
        <fullName evidence="4">3-deoxy-7-phosphoheptulonate synthase</fullName>
        <ecNumber evidence="4">2.5.1.54</ecNumber>
    </recommendedName>
    <alternativeName>
        <fullName evidence="10">3-deoxy-D-arabino-heptulosonate 7-phosphate synthase</fullName>
    </alternativeName>
    <alternativeName>
        <fullName evidence="9">DAHP synthase</fullName>
    </alternativeName>
    <alternativeName>
        <fullName evidence="8">Phospho-2-keto-3-deoxyheptonate aldolase</fullName>
    </alternativeName>
</protein>
<evidence type="ECO:0000256" key="10">
    <source>
        <dbReference type="ARBA" id="ARBA00032193"/>
    </source>
</evidence>
<evidence type="ECO:0000256" key="4">
    <source>
        <dbReference type="ARBA" id="ARBA00012694"/>
    </source>
</evidence>
<dbReference type="GO" id="GO:0003849">
    <property type="term" value="F:3-deoxy-7-phosphoheptulonate synthase activity"/>
    <property type="evidence" value="ECO:0007669"/>
    <property type="project" value="UniProtKB-EC"/>
</dbReference>
<evidence type="ECO:0000256" key="9">
    <source>
        <dbReference type="ARBA" id="ARBA00031349"/>
    </source>
</evidence>
<dbReference type="PANTHER" id="PTHR21225">
    <property type="entry name" value="PHOSPHO-2-DEHYDRO-3-DEOXYHEPTONATE ALDOLASE DAHP SYNTHETASE"/>
    <property type="match status" value="1"/>
</dbReference>
<evidence type="ECO:0000256" key="5">
    <source>
        <dbReference type="ARBA" id="ARBA00022605"/>
    </source>
</evidence>
<dbReference type="Pfam" id="PF00793">
    <property type="entry name" value="DAHP_synth_1"/>
    <property type="match status" value="1"/>
</dbReference>
<dbReference type="GO" id="GO:0009073">
    <property type="term" value="P:aromatic amino acid family biosynthetic process"/>
    <property type="evidence" value="ECO:0007669"/>
    <property type="project" value="UniProtKB-KW"/>
</dbReference>
<organism evidence="13">
    <name type="scientific">Cyprideis torosa</name>
    <dbReference type="NCBI Taxonomy" id="163714"/>
    <lineage>
        <taxon>Eukaryota</taxon>
        <taxon>Metazoa</taxon>
        <taxon>Ecdysozoa</taxon>
        <taxon>Arthropoda</taxon>
        <taxon>Crustacea</taxon>
        <taxon>Oligostraca</taxon>
        <taxon>Ostracoda</taxon>
        <taxon>Podocopa</taxon>
        <taxon>Podocopida</taxon>
        <taxon>Cytherocopina</taxon>
        <taxon>Cytheroidea</taxon>
        <taxon>Cytherideidae</taxon>
        <taxon>Cyprideis</taxon>
    </lineage>
</organism>
<evidence type="ECO:0000256" key="6">
    <source>
        <dbReference type="ARBA" id="ARBA00022679"/>
    </source>
</evidence>
<dbReference type="EC" id="2.5.1.54" evidence="4"/>
<dbReference type="InterPro" id="IPR006219">
    <property type="entry name" value="DAHP_synth_1"/>
</dbReference>
<evidence type="ECO:0000256" key="7">
    <source>
        <dbReference type="ARBA" id="ARBA00023141"/>
    </source>
</evidence>
<evidence type="ECO:0000256" key="11">
    <source>
        <dbReference type="ARBA" id="ARBA00047508"/>
    </source>
</evidence>
<keyword evidence="6" id="KW-0808">Transferase</keyword>
<evidence type="ECO:0000256" key="1">
    <source>
        <dbReference type="ARBA" id="ARBA00003726"/>
    </source>
</evidence>
<dbReference type="InterPro" id="IPR006218">
    <property type="entry name" value="DAHP1/KDSA"/>
</dbReference>
<dbReference type="GO" id="GO:0005737">
    <property type="term" value="C:cytoplasm"/>
    <property type="evidence" value="ECO:0007669"/>
    <property type="project" value="TreeGrafter"/>
</dbReference>
<evidence type="ECO:0000313" key="13">
    <source>
        <dbReference type="EMBL" id="CAD7238148.1"/>
    </source>
</evidence>
<dbReference type="Gene3D" id="3.20.20.70">
    <property type="entry name" value="Aldolase class I"/>
    <property type="match status" value="1"/>
</dbReference>
<evidence type="ECO:0000256" key="8">
    <source>
        <dbReference type="ARBA" id="ARBA00031111"/>
    </source>
</evidence>
<reference evidence="13" key="1">
    <citation type="submission" date="2020-11" db="EMBL/GenBank/DDBJ databases">
        <authorList>
            <person name="Tran Van P."/>
        </authorList>
    </citation>
    <scope>NUCLEOTIDE SEQUENCE</scope>
</reference>
<evidence type="ECO:0000259" key="12">
    <source>
        <dbReference type="Pfam" id="PF00793"/>
    </source>
</evidence>
<dbReference type="OrthoDB" id="10055271at2759"/>
<feature type="domain" description="DAHP synthetase I/KDSA" evidence="12">
    <location>
        <begin position="40"/>
        <end position="116"/>
    </location>
</feature>
<comment type="pathway">
    <text evidence="2">Metabolic intermediate biosynthesis; chorismate biosynthesis; chorismate from D-erythrose 4-phosphate and phosphoenolpyruvate: step 1/7.</text>
</comment>
<dbReference type="SUPFAM" id="SSF51569">
    <property type="entry name" value="Aldolase"/>
    <property type="match status" value="1"/>
</dbReference>
<evidence type="ECO:0000256" key="3">
    <source>
        <dbReference type="ARBA" id="ARBA00007985"/>
    </source>
</evidence>
<dbReference type="PANTHER" id="PTHR21225:SF12">
    <property type="entry name" value="PHOSPHO-2-DEHYDRO-3-DEOXYHEPTONATE ALDOLASE, TYROSINE-INHIBITED"/>
    <property type="match status" value="1"/>
</dbReference>
<gene>
    <name evidence="13" type="ORF">CTOB1V02_LOCUS15963</name>
</gene>
<dbReference type="AlphaFoldDB" id="A0A7R8WU05"/>
<accession>A0A7R8WU05</accession>
<comment type="catalytic activity">
    <reaction evidence="11">
        <text>D-erythrose 4-phosphate + phosphoenolpyruvate + H2O = 7-phospho-2-dehydro-3-deoxy-D-arabino-heptonate + phosphate</text>
        <dbReference type="Rhea" id="RHEA:14717"/>
        <dbReference type="ChEBI" id="CHEBI:15377"/>
        <dbReference type="ChEBI" id="CHEBI:16897"/>
        <dbReference type="ChEBI" id="CHEBI:43474"/>
        <dbReference type="ChEBI" id="CHEBI:58394"/>
        <dbReference type="ChEBI" id="CHEBI:58702"/>
        <dbReference type="EC" id="2.5.1.54"/>
    </reaction>
</comment>
<dbReference type="GO" id="GO:0008652">
    <property type="term" value="P:amino acid biosynthetic process"/>
    <property type="evidence" value="ECO:0007669"/>
    <property type="project" value="UniProtKB-KW"/>
</dbReference>
<comment type="similarity">
    <text evidence="3">Belongs to the class-I DAHP synthase family.</text>
</comment>
<keyword evidence="7" id="KW-0057">Aromatic amino acid biosynthesis</keyword>
<sequence length="117" mass="13086">MLNNHNLRISSSLPLITPAALSEQYPVKPDQAQFIANSRQTAARILRGEDPRILAIVGPCSIHDIAAALDYAERLKELRAHTGGRIEVIMRVYFEKPRTIIGWKGLINDPHLDGSYE</sequence>
<dbReference type="EMBL" id="OB696938">
    <property type="protein sequence ID" value="CAD7238148.1"/>
    <property type="molecule type" value="Genomic_DNA"/>
</dbReference>
<keyword evidence="5" id="KW-0028">Amino-acid biosynthesis</keyword>
<dbReference type="InterPro" id="IPR013785">
    <property type="entry name" value="Aldolase_TIM"/>
</dbReference>
<name>A0A7R8WU05_9CRUS</name>
<feature type="non-terminal residue" evidence="13">
    <location>
        <position position="117"/>
    </location>
</feature>
<proteinExistence type="inferred from homology"/>
<evidence type="ECO:0000256" key="2">
    <source>
        <dbReference type="ARBA" id="ARBA00004688"/>
    </source>
</evidence>
<comment type="function">
    <text evidence="1">Stereospecific condensation of phosphoenolpyruvate (PEP) and D-erythrose-4-phosphate (E4P) giving rise to 3-deoxy-D-arabino-heptulosonate-7-phosphate (DAHP).</text>
</comment>